<protein>
    <submittedName>
        <fullName evidence="2">Uncharacterized protein</fullName>
    </submittedName>
</protein>
<dbReference type="EMBL" id="JBHSBI010000036">
    <property type="protein sequence ID" value="MFC4014581.1"/>
    <property type="molecule type" value="Genomic_DNA"/>
</dbReference>
<feature type="region of interest" description="Disordered" evidence="1">
    <location>
        <begin position="222"/>
        <end position="244"/>
    </location>
</feature>
<dbReference type="Proteomes" id="UP001595851">
    <property type="component" value="Unassembled WGS sequence"/>
</dbReference>
<feature type="compositionally biased region" description="Basic and acidic residues" evidence="1">
    <location>
        <begin position="222"/>
        <end position="235"/>
    </location>
</feature>
<sequence>MESPDQSPDEETKPALFHYTTGQLTGTQAAAINRWRDRLDEDRPLPGIRHKGGPLRTFFNLDDRPPCSLSDVIATAVIRFMKRPPKALDVARYAHVSRQALLDVGRFGAGPDSPVHKKVSVYLPEDVATEWEALRKATEPAVREFVKALRAQVQKEFPGPDQERERAYIFWMRLHANNLPEHPPRVPGGVIARMAIDKHADRDVEKMILDAVNYAWEIHEQPHRTRRDVRGRTPEVRGPTRRRR</sequence>
<evidence type="ECO:0000256" key="1">
    <source>
        <dbReference type="SAM" id="MobiDB-lite"/>
    </source>
</evidence>
<dbReference type="RefSeq" id="WP_379534416.1">
    <property type="nucleotide sequence ID" value="NZ_JBHSBI010000036.1"/>
</dbReference>
<gene>
    <name evidence="2" type="ORF">ACFOY2_45675</name>
</gene>
<evidence type="ECO:0000313" key="2">
    <source>
        <dbReference type="EMBL" id="MFC4014581.1"/>
    </source>
</evidence>
<proteinExistence type="predicted"/>
<name>A0ABV8GKV1_9ACTN</name>
<evidence type="ECO:0000313" key="3">
    <source>
        <dbReference type="Proteomes" id="UP001595851"/>
    </source>
</evidence>
<keyword evidence="3" id="KW-1185">Reference proteome</keyword>
<accession>A0ABV8GKV1</accession>
<reference evidence="3" key="1">
    <citation type="journal article" date="2019" name="Int. J. Syst. Evol. Microbiol.">
        <title>The Global Catalogue of Microorganisms (GCM) 10K type strain sequencing project: providing services to taxonomists for standard genome sequencing and annotation.</title>
        <authorList>
            <consortium name="The Broad Institute Genomics Platform"/>
            <consortium name="The Broad Institute Genome Sequencing Center for Infectious Disease"/>
            <person name="Wu L."/>
            <person name="Ma J."/>
        </authorList>
    </citation>
    <scope>NUCLEOTIDE SEQUENCE [LARGE SCALE GENOMIC DNA]</scope>
    <source>
        <strain evidence="3">TBRC 1276</strain>
    </source>
</reference>
<organism evidence="2 3">
    <name type="scientific">Nonomuraea purpurea</name>
    <dbReference type="NCBI Taxonomy" id="1849276"/>
    <lineage>
        <taxon>Bacteria</taxon>
        <taxon>Bacillati</taxon>
        <taxon>Actinomycetota</taxon>
        <taxon>Actinomycetes</taxon>
        <taxon>Streptosporangiales</taxon>
        <taxon>Streptosporangiaceae</taxon>
        <taxon>Nonomuraea</taxon>
    </lineage>
</organism>
<comment type="caution">
    <text evidence="2">The sequence shown here is derived from an EMBL/GenBank/DDBJ whole genome shotgun (WGS) entry which is preliminary data.</text>
</comment>